<sequence>MRESFQASTPVNPSGKTAPDRDSVVTTRISTEVCQSTMVDNPQNCEEMPKPI</sequence>
<keyword evidence="3" id="KW-1185">Reference proteome</keyword>
<evidence type="ECO:0000256" key="1">
    <source>
        <dbReference type="SAM" id="MobiDB-lite"/>
    </source>
</evidence>
<name>A0ABV2ASN2_9EUKA</name>
<gene>
    <name evidence="2" type="ORF">MHBO_003916</name>
</gene>
<evidence type="ECO:0000313" key="2">
    <source>
        <dbReference type="EMBL" id="MES1922403.1"/>
    </source>
</evidence>
<comment type="caution">
    <text evidence="2">The sequence shown here is derived from an EMBL/GenBank/DDBJ whole genome shotgun (WGS) entry which is preliminary data.</text>
</comment>
<organism evidence="2 3">
    <name type="scientific">Bonamia ostreae</name>
    <dbReference type="NCBI Taxonomy" id="126728"/>
    <lineage>
        <taxon>Eukaryota</taxon>
        <taxon>Sar</taxon>
        <taxon>Rhizaria</taxon>
        <taxon>Endomyxa</taxon>
        <taxon>Ascetosporea</taxon>
        <taxon>Haplosporida</taxon>
        <taxon>Bonamia</taxon>
    </lineage>
</organism>
<evidence type="ECO:0000313" key="3">
    <source>
        <dbReference type="Proteomes" id="UP001439008"/>
    </source>
</evidence>
<proteinExistence type="predicted"/>
<accession>A0ABV2ASN2</accession>
<reference evidence="2 3" key="1">
    <citation type="journal article" date="2024" name="BMC Biol.">
        <title>Comparative genomics of Ascetosporea gives new insight into the evolutionary basis for animal parasitism in Rhizaria.</title>
        <authorList>
            <person name="Hiltunen Thoren M."/>
            <person name="Onut-Brannstrom I."/>
            <person name="Alfjorden A."/>
            <person name="Peckova H."/>
            <person name="Swords F."/>
            <person name="Hooper C."/>
            <person name="Holzer A.S."/>
            <person name="Bass D."/>
            <person name="Burki F."/>
        </authorList>
    </citation>
    <scope>NUCLEOTIDE SEQUENCE [LARGE SCALE GENOMIC DNA]</scope>
    <source>
        <strain evidence="2">20-A016</strain>
    </source>
</reference>
<protein>
    <submittedName>
        <fullName evidence="2">Uncharacterized protein</fullName>
    </submittedName>
</protein>
<dbReference type="Proteomes" id="UP001439008">
    <property type="component" value="Unassembled WGS sequence"/>
</dbReference>
<feature type="compositionally biased region" description="Polar residues" evidence="1">
    <location>
        <begin position="1"/>
        <end position="15"/>
    </location>
</feature>
<feature type="region of interest" description="Disordered" evidence="1">
    <location>
        <begin position="1"/>
        <end position="24"/>
    </location>
</feature>
<dbReference type="EMBL" id="JBDODL010002735">
    <property type="protein sequence ID" value="MES1922403.1"/>
    <property type="molecule type" value="Genomic_DNA"/>
</dbReference>